<dbReference type="OrthoDB" id="3233595at2759"/>
<dbReference type="SUPFAM" id="SSF50129">
    <property type="entry name" value="GroES-like"/>
    <property type="match status" value="1"/>
</dbReference>
<evidence type="ECO:0000313" key="2">
    <source>
        <dbReference type="EMBL" id="KAF9063682.1"/>
    </source>
</evidence>
<dbReference type="InterPro" id="IPR011032">
    <property type="entry name" value="GroES-like_sf"/>
</dbReference>
<name>A0A9P5PI73_9AGAR</name>
<sequence>MPEQKVLFLDKPKGSFVVANAPILKPGPGQISIKLKAAALNPVDWKIQDYDFFIKDYPAILGTDLAGDVEEIGDGVEGFSKGDKVFCQGYFVNDLAGFQQYTLMPADLVGKIPSNIDYAQAASIPLGYSTAAIGLLAAHPLGAGLNPTYDPTVKYTGESALVIGGSASVGQFAIQVFKHLGYSTIIAYASGRHTDFLKSIGATHVIDRGETPIGKVAETVKKIATTPLKVAYNAIGDADSRTACFDSIVEGGQVADVNPEAKDVGNGKTVIAIMGNSHVPVNREFGRILWKNLPKLVQDGAIVPNRVEKLPNGLAGINEGLQRMKANKISGEKLIALPQETV</sequence>
<gene>
    <name evidence="2" type="ORF">BDP27DRAFT_1384874</name>
</gene>
<dbReference type="GO" id="GO:0016651">
    <property type="term" value="F:oxidoreductase activity, acting on NAD(P)H"/>
    <property type="evidence" value="ECO:0007669"/>
    <property type="project" value="InterPro"/>
</dbReference>
<dbReference type="AlphaFoldDB" id="A0A9P5PI73"/>
<dbReference type="InterPro" id="IPR036291">
    <property type="entry name" value="NAD(P)-bd_dom_sf"/>
</dbReference>
<dbReference type="EMBL" id="JADNRY010000140">
    <property type="protein sequence ID" value="KAF9063682.1"/>
    <property type="molecule type" value="Genomic_DNA"/>
</dbReference>
<dbReference type="Proteomes" id="UP000772434">
    <property type="component" value="Unassembled WGS sequence"/>
</dbReference>
<dbReference type="InterPro" id="IPR013154">
    <property type="entry name" value="ADH-like_N"/>
</dbReference>
<organism evidence="2 3">
    <name type="scientific">Rhodocollybia butyracea</name>
    <dbReference type="NCBI Taxonomy" id="206335"/>
    <lineage>
        <taxon>Eukaryota</taxon>
        <taxon>Fungi</taxon>
        <taxon>Dikarya</taxon>
        <taxon>Basidiomycota</taxon>
        <taxon>Agaricomycotina</taxon>
        <taxon>Agaricomycetes</taxon>
        <taxon>Agaricomycetidae</taxon>
        <taxon>Agaricales</taxon>
        <taxon>Marasmiineae</taxon>
        <taxon>Omphalotaceae</taxon>
        <taxon>Rhodocollybia</taxon>
    </lineage>
</organism>
<dbReference type="Gene3D" id="3.90.180.10">
    <property type="entry name" value="Medium-chain alcohol dehydrogenases, catalytic domain"/>
    <property type="match status" value="1"/>
</dbReference>
<reference evidence="2" key="1">
    <citation type="submission" date="2020-11" db="EMBL/GenBank/DDBJ databases">
        <authorList>
            <consortium name="DOE Joint Genome Institute"/>
            <person name="Ahrendt S."/>
            <person name="Riley R."/>
            <person name="Andreopoulos W."/>
            <person name="Labutti K."/>
            <person name="Pangilinan J."/>
            <person name="Ruiz-Duenas F.J."/>
            <person name="Barrasa J.M."/>
            <person name="Sanchez-Garcia M."/>
            <person name="Camarero S."/>
            <person name="Miyauchi S."/>
            <person name="Serrano A."/>
            <person name="Linde D."/>
            <person name="Babiker R."/>
            <person name="Drula E."/>
            <person name="Ayuso-Fernandez I."/>
            <person name="Pacheco R."/>
            <person name="Padilla G."/>
            <person name="Ferreira P."/>
            <person name="Barriuso J."/>
            <person name="Kellner H."/>
            <person name="Castanera R."/>
            <person name="Alfaro M."/>
            <person name="Ramirez L."/>
            <person name="Pisabarro A.G."/>
            <person name="Kuo A."/>
            <person name="Tritt A."/>
            <person name="Lipzen A."/>
            <person name="He G."/>
            <person name="Yan M."/>
            <person name="Ng V."/>
            <person name="Cullen D."/>
            <person name="Martin F."/>
            <person name="Rosso M.-N."/>
            <person name="Henrissat B."/>
            <person name="Hibbett D."/>
            <person name="Martinez A.T."/>
            <person name="Grigoriev I.V."/>
        </authorList>
    </citation>
    <scope>NUCLEOTIDE SEQUENCE</scope>
    <source>
        <strain evidence="2">AH 40177</strain>
    </source>
</reference>
<dbReference type="SMART" id="SM00829">
    <property type="entry name" value="PKS_ER"/>
    <property type="match status" value="1"/>
</dbReference>
<dbReference type="PANTHER" id="PTHR45348:SF2">
    <property type="entry name" value="ZINC-TYPE ALCOHOL DEHYDROGENASE-LIKE PROTEIN C2E1P3.01"/>
    <property type="match status" value="1"/>
</dbReference>
<dbReference type="CDD" id="cd08249">
    <property type="entry name" value="enoyl_reductase_like"/>
    <property type="match status" value="1"/>
</dbReference>
<proteinExistence type="predicted"/>
<dbReference type="Gene3D" id="3.40.50.720">
    <property type="entry name" value="NAD(P)-binding Rossmann-like Domain"/>
    <property type="match status" value="1"/>
</dbReference>
<dbReference type="InterPro" id="IPR013149">
    <property type="entry name" value="ADH-like_C"/>
</dbReference>
<protein>
    <submittedName>
        <fullName evidence="2">GroES-like protein</fullName>
    </submittedName>
</protein>
<dbReference type="PANTHER" id="PTHR45348">
    <property type="entry name" value="HYPOTHETICAL OXIDOREDUCTASE (EUROFUNG)"/>
    <property type="match status" value="1"/>
</dbReference>
<dbReference type="SUPFAM" id="SSF51735">
    <property type="entry name" value="NAD(P)-binding Rossmann-fold domains"/>
    <property type="match status" value="1"/>
</dbReference>
<evidence type="ECO:0000259" key="1">
    <source>
        <dbReference type="SMART" id="SM00829"/>
    </source>
</evidence>
<evidence type="ECO:0000313" key="3">
    <source>
        <dbReference type="Proteomes" id="UP000772434"/>
    </source>
</evidence>
<feature type="domain" description="Enoyl reductase (ER)" evidence="1">
    <location>
        <begin position="14"/>
        <end position="336"/>
    </location>
</feature>
<comment type="caution">
    <text evidence="2">The sequence shown here is derived from an EMBL/GenBank/DDBJ whole genome shotgun (WGS) entry which is preliminary data.</text>
</comment>
<dbReference type="InterPro" id="IPR047122">
    <property type="entry name" value="Trans-enoyl_RdTase-like"/>
</dbReference>
<keyword evidence="3" id="KW-1185">Reference proteome</keyword>
<dbReference type="InterPro" id="IPR020843">
    <property type="entry name" value="ER"/>
</dbReference>
<dbReference type="Pfam" id="PF08240">
    <property type="entry name" value="ADH_N"/>
    <property type="match status" value="1"/>
</dbReference>
<accession>A0A9P5PI73</accession>
<dbReference type="Pfam" id="PF00107">
    <property type="entry name" value="ADH_zinc_N"/>
    <property type="match status" value="1"/>
</dbReference>